<evidence type="ECO:0000256" key="1">
    <source>
        <dbReference type="SAM" id="MobiDB-lite"/>
    </source>
</evidence>
<name>A0A840WFF8_9ACTN</name>
<feature type="compositionally biased region" description="Basic residues" evidence="1">
    <location>
        <begin position="1"/>
        <end position="17"/>
    </location>
</feature>
<reference evidence="2 3" key="1">
    <citation type="submission" date="2020-08" db="EMBL/GenBank/DDBJ databases">
        <title>Sequencing the genomes of 1000 actinobacteria strains.</title>
        <authorList>
            <person name="Klenk H.-P."/>
        </authorList>
    </citation>
    <scope>NUCLEOTIDE SEQUENCE [LARGE SCALE GENOMIC DNA]</scope>
    <source>
        <strain evidence="2 3">DSM 44598</strain>
    </source>
</reference>
<dbReference type="Gene3D" id="3.40.50.300">
    <property type="entry name" value="P-loop containing nucleotide triphosphate hydrolases"/>
    <property type="match status" value="2"/>
</dbReference>
<dbReference type="EMBL" id="JACHDO010000001">
    <property type="protein sequence ID" value="MBB5490457.1"/>
    <property type="molecule type" value="Genomic_DNA"/>
</dbReference>
<feature type="region of interest" description="Disordered" evidence="1">
    <location>
        <begin position="1"/>
        <end position="21"/>
    </location>
</feature>
<protein>
    <submittedName>
        <fullName evidence="2">ABC-type transport system involved in cytochrome bd biosynthesis fused ATPase/permease subunit</fullName>
    </submittedName>
</protein>
<sequence length="232" mass="25719">MRLSTRHHLRHTTHHHPPPTTPLLKLHDVSLTHNHHTLIHHLDLTLHPGQHIALLGLPTTTAHALTQLLNHHTPPTTGHITTHTTIHTTHPNATLAQTITGHTNPDHHDPYLAHTLTTTHLTHHHLDTPTADLDPALAPHIHHARTLHAHHTGAHLLLINQPTTPTPRPTPTTAHLTLTNHPRLTRNADHILLLNNGHITETGTHHQLLVRGGAYARLYALQSTQTPHPTTP</sequence>
<keyword evidence="3" id="KW-1185">Reference proteome</keyword>
<evidence type="ECO:0000313" key="3">
    <source>
        <dbReference type="Proteomes" id="UP000579647"/>
    </source>
</evidence>
<dbReference type="SUPFAM" id="SSF52540">
    <property type="entry name" value="P-loop containing nucleoside triphosphate hydrolases"/>
    <property type="match status" value="1"/>
</dbReference>
<evidence type="ECO:0000313" key="2">
    <source>
        <dbReference type="EMBL" id="MBB5490457.1"/>
    </source>
</evidence>
<gene>
    <name evidence="2" type="ORF">HNR07_001594</name>
</gene>
<dbReference type="AlphaFoldDB" id="A0A840WFF8"/>
<dbReference type="RefSeq" id="WP_184363836.1">
    <property type="nucleotide sequence ID" value="NZ_BAAAKM010000017.1"/>
</dbReference>
<dbReference type="Proteomes" id="UP000579647">
    <property type="component" value="Unassembled WGS sequence"/>
</dbReference>
<proteinExistence type="predicted"/>
<comment type="caution">
    <text evidence="2">The sequence shown here is derived from an EMBL/GenBank/DDBJ whole genome shotgun (WGS) entry which is preliminary data.</text>
</comment>
<accession>A0A840WFF8</accession>
<organism evidence="2 3">
    <name type="scientific">Nocardiopsis metallicus</name>
    <dbReference type="NCBI Taxonomy" id="179819"/>
    <lineage>
        <taxon>Bacteria</taxon>
        <taxon>Bacillati</taxon>
        <taxon>Actinomycetota</taxon>
        <taxon>Actinomycetes</taxon>
        <taxon>Streptosporangiales</taxon>
        <taxon>Nocardiopsidaceae</taxon>
        <taxon>Nocardiopsis</taxon>
    </lineage>
</organism>
<dbReference type="InterPro" id="IPR027417">
    <property type="entry name" value="P-loop_NTPase"/>
</dbReference>